<dbReference type="RefSeq" id="WP_087938285.1">
    <property type="nucleotide sequence ID" value="NZ_MSSX01000006.1"/>
</dbReference>
<dbReference type="AlphaFoldDB" id="A0A1G6PUX5"/>
<dbReference type="Gene3D" id="3.40.50.2000">
    <property type="entry name" value="Glycogen Phosphorylase B"/>
    <property type="match status" value="2"/>
</dbReference>
<dbReference type="CDD" id="cd03794">
    <property type="entry name" value="GT4_WbuB-like"/>
    <property type="match status" value="1"/>
</dbReference>
<dbReference type="GO" id="GO:0016757">
    <property type="term" value="F:glycosyltransferase activity"/>
    <property type="evidence" value="ECO:0007669"/>
    <property type="project" value="InterPro"/>
</dbReference>
<dbReference type="PANTHER" id="PTHR12526">
    <property type="entry name" value="GLYCOSYLTRANSFERASE"/>
    <property type="match status" value="1"/>
</dbReference>
<evidence type="ECO:0000313" key="4">
    <source>
        <dbReference type="Proteomes" id="UP000199060"/>
    </source>
</evidence>
<dbReference type="STRING" id="686796.SAMN04488104_100762"/>
<feature type="domain" description="Glycosyltransferase subfamily 4-like N-terminal" evidence="2">
    <location>
        <begin position="15"/>
        <end position="192"/>
    </location>
</feature>
<protein>
    <submittedName>
        <fullName evidence="3">Glycosyltransferase involved in cell wall bisynthesis</fullName>
    </submittedName>
</protein>
<dbReference type="InterPro" id="IPR001296">
    <property type="entry name" value="Glyco_trans_1"/>
</dbReference>
<dbReference type="EMBL" id="FNAC01000007">
    <property type="protein sequence ID" value="SDC83889.1"/>
    <property type="molecule type" value="Genomic_DNA"/>
</dbReference>
<dbReference type="Pfam" id="PF13579">
    <property type="entry name" value="Glyco_trans_4_4"/>
    <property type="match status" value="1"/>
</dbReference>
<dbReference type="Proteomes" id="UP000199060">
    <property type="component" value="Unassembled WGS sequence"/>
</dbReference>
<evidence type="ECO:0000259" key="2">
    <source>
        <dbReference type="Pfam" id="PF13579"/>
    </source>
</evidence>
<evidence type="ECO:0000313" key="3">
    <source>
        <dbReference type="EMBL" id="SDC83889.1"/>
    </source>
</evidence>
<proteinExistence type="predicted"/>
<sequence length="397" mass="44622">MRIVIFYQYFGTPKGGWSTRYYEFTRRWVERGHQVTVVTSPYYKSDIKAEGFIRKMNIEGVDLIVINSPDSNKDNFFTRAFNAIRFATVAIYYGLALPADCIISSSGPITTALPGLVAKFIKNKLLVFEVRDLWPRGGIELGKLKNPFFIKLALRFEKMVYKNSDLVVACSPGMEEGVLKVQPNAKTLIISNSADLELFQSGAKHGRMLSSAQPDLPLFIYAGSLGYMDECAQILDGLHALQRKDYRFIFIGDGAEKQKLMAMTKEYDLEKQVSFLGLIPKTEVVNWFSKATASFVTFKNIPVLHTNSPNKLFDSFAAGVPVIQSTKGWIADLVKEYDCGFNVDPEEPKSFASAMSQLIEDPILASRMGQNARELAKLKFDRSVLSNKFIEEIESLN</sequence>
<keyword evidence="3" id="KW-0808">Transferase</keyword>
<dbReference type="PANTHER" id="PTHR12526:SF638">
    <property type="entry name" value="SPORE COAT PROTEIN SA"/>
    <property type="match status" value="1"/>
</dbReference>
<dbReference type="InterPro" id="IPR028098">
    <property type="entry name" value="Glyco_trans_4-like_N"/>
</dbReference>
<dbReference type="SUPFAM" id="SSF53756">
    <property type="entry name" value="UDP-Glycosyltransferase/glycogen phosphorylase"/>
    <property type="match status" value="1"/>
</dbReference>
<evidence type="ECO:0000259" key="1">
    <source>
        <dbReference type="Pfam" id="PF00534"/>
    </source>
</evidence>
<feature type="domain" description="Glycosyl transferase family 1" evidence="1">
    <location>
        <begin position="215"/>
        <end position="374"/>
    </location>
</feature>
<organism evidence="3 4">
    <name type="scientific">Algoriphagus faecimaris</name>
    <dbReference type="NCBI Taxonomy" id="686796"/>
    <lineage>
        <taxon>Bacteria</taxon>
        <taxon>Pseudomonadati</taxon>
        <taxon>Bacteroidota</taxon>
        <taxon>Cytophagia</taxon>
        <taxon>Cytophagales</taxon>
        <taxon>Cyclobacteriaceae</taxon>
        <taxon>Algoriphagus</taxon>
    </lineage>
</organism>
<dbReference type="OrthoDB" id="9811902at2"/>
<name>A0A1G6PUX5_9BACT</name>
<dbReference type="Pfam" id="PF00534">
    <property type="entry name" value="Glycos_transf_1"/>
    <property type="match status" value="1"/>
</dbReference>
<accession>A0A1G6PUX5</accession>
<reference evidence="4" key="1">
    <citation type="submission" date="2016-10" db="EMBL/GenBank/DDBJ databases">
        <authorList>
            <person name="Varghese N."/>
            <person name="Submissions S."/>
        </authorList>
    </citation>
    <scope>NUCLEOTIDE SEQUENCE [LARGE SCALE GENOMIC DNA]</scope>
    <source>
        <strain evidence="4">DSM 23095</strain>
    </source>
</reference>
<keyword evidence="4" id="KW-1185">Reference proteome</keyword>
<gene>
    <name evidence="3" type="ORF">SAMN04488104_100762</name>
</gene>